<comment type="caution">
    <text evidence="1">The sequence shown here is derived from an EMBL/GenBank/DDBJ whole genome shotgun (WGS) entry which is preliminary data.</text>
</comment>
<proteinExistence type="predicted"/>
<gene>
    <name evidence="1" type="ORF">GCM10011346_52570</name>
</gene>
<evidence type="ECO:0000313" key="2">
    <source>
        <dbReference type="Proteomes" id="UP000641206"/>
    </source>
</evidence>
<dbReference type="RefSeq" id="WP_188738757.1">
    <property type="nucleotide sequence ID" value="NZ_BMLW01000029.1"/>
</dbReference>
<accession>A0ABQ2P3G3</accession>
<organism evidence="1 2">
    <name type="scientific">Oceanobacillus neutriphilus</name>
    <dbReference type="NCBI Taxonomy" id="531815"/>
    <lineage>
        <taxon>Bacteria</taxon>
        <taxon>Bacillati</taxon>
        <taxon>Bacillota</taxon>
        <taxon>Bacilli</taxon>
        <taxon>Bacillales</taxon>
        <taxon>Bacillaceae</taxon>
        <taxon>Oceanobacillus</taxon>
    </lineage>
</organism>
<dbReference type="EMBL" id="BMLW01000029">
    <property type="protein sequence ID" value="GGP17290.1"/>
    <property type="molecule type" value="Genomic_DNA"/>
</dbReference>
<protein>
    <submittedName>
        <fullName evidence="1">Uncharacterized protein</fullName>
    </submittedName>
</protein>
<sequence length="62" mass="7171">MFIEVTYCTTGRRTLVNIDKLEIVTQDKNGNVKLFWGQEDYVAVEETYEDIKMKLALAGKLK</sequence>
<evidence type="ECO:0000313" key="1">
    <source>
        <dbReference type="EMBL" id="GGP17290.1"/>
    </source>
</evidence>
<keyword evidence="2" id="KW-1185">Reference proteome</keyword>
<dbReference type="Proteomes" id="UP000641206">
    <property type="component" value="Unassembled WGS sequence"/>
</dbReference>
<name>A0ABQ2P3G3_9BACI</name>
<reference evidence="2" key="1">
    <citation type="journal article" date="2019" name="Int. J. Syst. Evol. Microbiol.">
        <title>The Global Catalogue of Microorganisms (GCM) 10K type strain sequencing project: providing services to taxonomists for standard genome sequencing and annotation.</title>
        <authorList>
            <consortium name="The Broad Institute Genomics Platform"/>
            <consortium name="The Broad Institute Genome Sequencing Center for Infectious Disease"/>
            <person name="Wu L."/>
            <person name="Ma J."/>
        </authorList>
    </citation>
    <scope>NUCLEOTIDE SEQUENCE [LARGE SCALE GENOMIC DNA]</scope>
    <source>
        <strain evidence="2">CGMCC 1.7693</strain>
    </source>
</reference>